<dbReference type="PANTHER" id="PTHR22705:SF0">
    <property type="entry name" value="ZZ-TYPE ZINC FINGER-CONTAINING PROTEIN 3"/>
    <property type="match status" value="1"/>
</dbReference>
<evidence type="ECO:0000256" key="1">
    <source>
        <dbReference type="SAM" id="MobiDB-lite"/>
    </source>
</evidence>
<reference evidence="2" key="1">
    <citation type="submission" date="2021-07" db="EMBL/GenBank/DDBJ databases">
        <authorList>
            <person name="Durling M."/>
        </authorList>
    </citation>
    <scope>NUCLEOTIDE SEQUENCE</scope>
</reference>
<feature type="compositionally biased region" description="Basic and acidic residues" evidence="1">
    <location>
        <begin position="229"/>
        <end position="244"/>
    </location>
</feature>
<keyword evidence="3" id="KW-1185">Reference proteome</keyword>
<dbReference type="InterPro" id="IPR037830">
    <property type="entry name" value="ZZZ3"/>
</dbReference>
<feature type="region of interest" description="Disordered" evidence="1">
    <location>
        <begin position="229"/>
        <end position="258"/>
    </location>
</feature>
<evidence type="ECO:0000313" key="2">
    <source>
        <dbReference type="EMBL" id="CAG8953731.1"/>
    </source>
</evidence>
<feature type="compositionally biased region" description="Low complexity" evidence="1">
    <location>
        <begin position="32"/>
        <end position="65"/>
    </location>
</feature>
<sequence length="286" mass="31250">MPSKRPRHPTRKKDTNMTPALTVDTSPPRPSKTPASTSSQPSQPALASAVSSSFTPSTSTSRPSSPLRPPVSPLTPTREHASNPFTTAPRQTYTHTQEPQTAIPQPALEPIKYDENPDVIALKSTIAILQMQARNATTDIQTLQKIKERAVADPDAFTTALVNGELGKEGPSVPLYTDDDDDDDEEDEDEKPDVDTENKKWPKLPKPQNVVRTPPINWTQYAVVGDSLDKLHNDQVSRPSEGKPQKLGPDGALVFGGDGVRRPVDFGIAAPYSPLRDRLDKKKGKR</sequence>
<dbReference type="Proteomes" id="UP000696280">
    <property type="component" value="Unassembled WGS sequence"/>
</dbReference>
<accession>A0A9N9KV89</accession>
<feature type="compositionally biased region" description="Polar residues" evidence="1">
    <location>
        <begin position="83"/>
        <end position="103"/>
    </location>
</feature>
<comment type="caution">
    <text evidence="2">The sequence shown here is derived from an EMBL/GenBank/DDBJ whole genome shotgun (WGS) entry which is preliminary data.</text>
</comment>
<feature type="compositionally biased region" description="Acidic residues" evidence="1">
    <location>
        <begin position="177"/>
        <end position="192"/>
    </location>
</feature>
<dbReference type="PANTHER" id="PTHR22705">
    <property type="entry name" value="ZINC FINGER, ZZ DOMAIN CONTAINING 3"/>
    <property type="match status" value="1"/>
</dbReference>
<dbReference type="EMBL" id="CAJVRL010000052">
    <property type="protein sequence ID" value="CAG8953731.1"/>
    <property type="molecule type" value="Genomic_DNA"/>
</dbReference>
<organism evidence="2 3">
    <name type="scientific">Hymenoscyphus fraxineus</name>
    <dbReference type="NCBI Taxonomy" id="746836"/>
    <lineage>
        <taxon>Eukaryota</taxon>
        <taxon>Fungi</taxon>
        <taxon>Dikarya</taxon>
        <taxon>Ascomycota</taxon>
        <taxon>Pezizomycotina</taxon>
        <taxon>Leotiomycetes</taxon>
        <taxon>Helotiales</taxon>
        <taxon>Helotiaceae</taxon>
        <taxon>Hymenoscyphus</taxon>
    </lineage>
</organism>
<feature type="region of interest" description="Disordered" evidence="1">
    <location>
        <begin position="163"/>
        <end position="217"/>
    </location>
</feature>
<proteinExistence type="predicted"/>
<evidence type="ECO:0000313" key="3">
    <source>
        <dbReference type="Proteomes" id="UP000696280"/>
    </source>
</evidence>
<feature type="compositionally biased region" description="Polar residues" evidence="1">
    <location>
        <begin position="16"/>
        <end position="25"/>
    </location>
</feature>
<protein>
    <submittedName>
        <fullName evidence="2">Uncharacterized protein</fullName>
    </submittedName>
</protein>
<feature type="region of interest" description="Disordered" evidence="1">
    <location>
        <begin position="1"/>
        <end position="110"/>
    </location>
</feature>
<name>A0A9N9KV89_9HELO</name>
<dbReference type="OrthoDB" id="20473at2759"/>
<gene>
    <name evidence="2" type="ORF">HYFRA_00006620</name>
</gene>
<feature type="compositionally biased region" description="Basic residues" evidence="1">
    <location>
        <begin position="1"/>
        <end position="11"/>
    </location>
</feature>
<dbReference type="AlphaFoldDB" id="A0A9N9KV89"/>